<evidence type="ECO:0000313" key="3">
    <source>
        <dbReference type="Proteomes" id="UP001202328"/>
    </source>
</evidence>
<reference evidence="2" key="1">
    <citation type="submission" date="2022-04" db="EMBL/GenBank/DDBJ databases">
        <title>A functionally conserved STORR gene fusion in Papaver species that diverged 16.8 million years ago.</title>
        <authorList>
            <person name="Catania T."/>
        </authorList>
    </citation>
    <scope>NUCLEOTIDE SEQUENCE</scope>
    <source>
        <strain evidence="2">S-188037</strain>
    </source>
</reference>
<accession>A0AAD4TJA2</accession>
<gene>
    <name evidence="2" type="ORF">MKW98_019038</name>
</gene>
<dbReference type="Gene3D" id="1.10.287.110">
    <property type="entry name" value="DnaJ domain"/>
    <property type="match status" value="1"/>
</dbReference>
<dbReference type="InterPro" id="IPR036869">
    <property type="entry name" value="J_dom_sf"/>
</dbReference>
<dbReference type="SMART" id="SM00271">
    <property type="entry name" value="DnaJ"/>
    <property type="match status" value="1"/>
</dbReference>
<dbReference type="EMBL" id="JAJJMB010001069">
    <property type="protein sequence ID" value="KAI3959448.1"/>
    <property type="molecule type" value="Genomic_DNA"/>
</dbReference>
<sequence length="120" mass="13937">MTEIDHYAVLGLPSGEEGAKLTQADIKKAYRTKALELHPDKCPDDPNANTNFQKLQSSYDILRDEIDFDDLLRSRAQDDSTKFGQMAYYHDKVVAYFCPPNSHRQVREEEERCLLEYHNL</sequence>
<evidence type="ECO:0000313" key="2">
    <source>
        <dbReference type="EMBL" id="KAI3959448.1"/>
    </source>
</evidence>
<dbReference type="InterPro" id="IPR001623">
    <property type="entry name" value="DnaJ_domain"/>
</dbReference>
<dbReference type="SUPFAM" id="SSF46565">
    <property type="entry name" value="Chaperone J-domain"/>
    <property type="match status" value="1"/>
</dbReference>
<dbReference type="PRINTS" id="PR00625">
    <property type="entry name" value="JDOMAIN"/>
</dbReference>
<dbReference type="Pfam" id="PF00226">
    <property type="entry name" value="DnaJ"/>
    <property type="match status" value="1"/>
</dbReference>
<dbReference type="AlphaFoldDB" id="A0AAD4TJA2"/>
<dbReference type="PROSITE" id="PS50076">
    <property type="entry name" value="DNAJ_2"/>
    <property type="match status" value="1"/>
</dbReference>
<evidence type="ECO:0000259" key="1">
    <source>
        <dbReference type="PROSITE" id="PS50076"/>
    </source>
</evidence>
<name>A0AAD4TJA2_9MAGN</name>
<proteinExistence type="predicted"/>
<dbReference type="Proteomes" id="UP001202328">
    <property type="component" value="Unassembled WGS sequence"/>
</dbReference>
<feature type="domain" description="J" evidence="1">
    <location>
        <begin position="5"/>
        <end position="82"/>
    </location>
</feature>
<protein>
    <recommendedName>
        <fullName evidence="1">J domain-containing protein</fullName>
    </recommendedName>
</protein>
<dbReference type="PANTHER" id="PTHR45098">
    <property type="entry name" value="DNAJ DOMAIN CONTAINING PROTEIN, EXPRESSED"/>
    <property type="match status" value="1"/>
</dbReference>
<keyword evidence="3" id="KW-1185">Reference proteome</keyword>
<comment type="caution">
    <text evidence="2">The sequence shown here is derived from an EMBL/GenBank/DDBJ whole genome shotgun (WGS) entry which is preliminary data.</text>
</comment>
<dbReference type="CDD" id="cd06257">
    <property type="entry name" value="DnaJ"/>
    <property type="match status" value="1"/>
</dbReference>
<dbReference type="PANTHER" id="PTHR45098:SF1">
    <property type="entry name" value="DNAJ DOMAIN CONTAINING PROTEIN, EXPRESSED"/>
    <property type="match status" value="1"/>
</dbReference>
<organism evidence="2 3">
    <name type="scientific">Papaver atlanticum</name>
    <dbReference type="NCBI Taxonomy" id="357466"/>
    <lineage>
        <taxon>Eukaryota</taxon>
        <taxon>Viridiplantae</taxon>
        <taxon>Streptophyta</taxon>
        <taxon>Embryophyta</taxon>
        <taxon>Tracheophyta</taxon>
        <taxon>Spermatophyta</taxon>
        <taxon>Magnoliopsida</taxon>
        <taxon>Ranunculales</taxon>
        <taxon>Papaveraceae</taxon>
        <taxon>Papaveroideae</taxon>
        <taxon>Papaver</taxon>
    </lineage>
</organism>